<protein>
    <submittedName>
        <fullName evidence="2">Minor tail protein</fullName>
    </submittedName>
</protein>
<keyword evidence="3" id="KW-1185">Reference proteome</keyword>
<evidence type="ECO:0000313" key="3">
    <source>
        <dbReference type="Proteomes" id="UP000222598"/>
    </source>
</evidence>
<gene>
    <name evidence="2" type="primary">28</name>
    <name evidence="2" type="ORF">PBI_KIMONA_28</name>
</gene>
<feature type="domain" description="DUF7257" evidence="1">
    <location>
        <begin position="200"/>
        <end position="447"/>
    </location>
</feature>
<dbReference type="InterPro" id="IPR055681">
    <property type="entry name" value="DUF7257"/>
</dbReference>
<dbReference type="RefSeq" id="YP_010062327.1">
    <property type="nucleotide sequence ID" value="NC_054793.1"/>
</dbReference>
<organism evidence="2 3">
    <name type="scientific">Mycobacterium phage Kimona</name>
    <dbReference type="NCBI Taxonomy" id="2024295"/>
    <lineage>
        <taxon>Viruses</taxon>
        <taxon>Duplodnaviria</taxon>
        <taxon>Heunggongvirae</taxon>
        <taxon>Uroviricota</taxon>
        <taxon>Caudoviricetes</taxon>
        <taxon>Kimonavirus</taxon>
        <taxon>Kimonavirus kimona</taxon>
    </lineage>
</organism>
<dbReference type="GeneID" id="64871992"/>
<dbReference type="Proteomes" id="UP000222598">
    <property type="component" value="Segment"/>
</dbReference>
<dbReference type="KEGG" id="vg:64871992"/>
<accession>A0A249XU02</accession>
<proteinExistence type="predicted"/>
<dbReference type="EMBL" id="MF472895">
    <property type="protein sequence ID" value="ASZ75464.1"/>
    <property type="molecule type" value="Genomic_DNA"/>
</dbReference>
<reference evidence="3" key="1">
    <citation type="submission" date="2017-07" db="EMBL/GenBank/DDBJ databases">
        <authorList>
            <person name="Sun Z.S."/>
            <person name="Albrecht U."/>
            <person name="Echele G."/>
            <person name="Lee C.C."/>
        </authorList>
    </citation>
    <scope>NUCLEOTIDE SEQUENCE [LARGE SCALE GENOMIC DNA]</scope>
</reference>
<dbReference type="Pfam" id="PF23918">
    <property type="entry name" value="DUF7257"/>
    <property type="match status" value="1"/>
</dbReference>
<evidence type="ECO:0000313" key="2">
    <source>
        <dbReference type="EMBL" id="ASZ75464.1"/>
    </source>
</evidence>
<evidence type="ECO:0000259" key="1">
    <source>
        <dbReference type="Pfam" id="PF23918"/>
    </source>
</evidence>
<name>A0A249XU02_9CAUD</name>
<sequence length="568" mass="60583">MTTPHQSPDQGMLSKWLGSGAFEIGNGGGDYNYGQDYTEEIVRSLFTLPAISALNALDLLEEQLLKMPLEALQHFKPLIPDAIEDDFEDVATAVTTIIDHLTDAPMALLRGEFDEWIQESFNLVETMVNQILEILGGGEVVPINDAVQAVKDWWATVTTGVDEAVDGLQNTWNNFWSALTGTTPSDDLTYVEPAERIGELAGTTSANSSAIAELQRRLDQEGNGAGIAGGDDFERSNSTAIGPGWAEFYSGGGYGSNQGYYYLDGHQARWVDQGATQNTATFVRTDPADEKTVTDYQKITFVVGTIAGEPQEPFQGGSHIRLWARVNDDAPTVGITDGVFIEVGGAYKAQFGVRSNGSDQFVGSIFNCTWGTGSIFTIEAGTVDGIEKFRFLKNGSPLASWSDDAVISKVGTNYRRWGWEGQARNRNLGQGTPCSCTRITITDNDPNMGGGAGPVPYDVSFVHSAGTRAVGGGDNPLGIRLTRSVTFESVYYRCATADASGNLTVELRKNGVALSGSSATIAAANQVTGQGASGTWQFFPGDILTVHVTGVGSTPGQMLVADIKGQVA</sequence>